<dbReference type="AlphaFoldDB" id="A0A2M6WRU4"/>
<dbReference type="InterPro" id="IPR041071">
    <property type="entry name" value="DAHP_snth_FXD"/>
</dbReference>
<dbReference type="InterPro" id="IPR052899">
    <property type="entry name" value="Class-I_DAHP_synthase"/>
</dbReference>
<sequence length="349" mass="38679">MIISMQKGADERQIRKVVEEVKEKGLSTNINWGEERTVIAVIGVVDYDEDFMSHLIALDGVEDVKLISAPYKLAAREYGNGSSIDVEAKINNKIVKVRFGGQEVVIIVGPCSIESYEQMDITVRCLKALGLKIIRGSAFKPRTAPRCFEGLGEKGLEILATMRSKYEVLTVNEIMDTSDAKLFNDYQVDVLQVGTRNMQNFRLLDMVGEMGKPVILKRGLCSTYKEWLLAAERILDRQKKKRVILCERGIRTFETYTRNTLDLNAVPVIKDLSWLPIIIDPSHGTGKAEYVPAVSKGALAAGADGLIIEAHPNPQEALTDGDQSLFLTALETLLGDLRKIAKAIGRKIA</sequence>
<evidence type="ECO:0000259" key="2">
    <source>
        <dbReference type="Pfam" id="PF00793"/>
    </source>
</evidence>
<dbReference type="Proteomes" id="UP000228964">
    <property type="component" value="Unassembled WGS sequence"/>
</dbReference>
<proteinExistence type="predicted"/>
<comment type="caution">
    <text evidence="4">The sequence shown here is derived from an EMBL/GenBank/DDBJ whole genome shotgun (WGS) entry which is preliminary data.</text>
</comment>
<evidence type="ECO:0000259" key="3">
    <source>
        <dbReference type="Pfam" id="PF18152"/>
    </source>
</evidence>
<feature type="domain" description="DAHP synthase ferredoxin-like" evidence="3">
    <location>
        <begin position="1"/>
        <end position="68"/>
    </location>
</feature>
<dbReference type="Gene3D" id="3.20.20.70">
    <property type="entry name" value="Aldolase class I"/>
    <property type="match status" value="1"/>
</dbReference>
<dbReference type="GO" id="GO:0009073">
    <property type="term" value="P:aromatic amino acid family biosynthetic process"/>
    <property type="evidence" value="ECO:0007669"/>
    <property type="project" value="InterPro"/>
</dbReference>
<evidence type="ECO:0000313" key="4">
    <source>
        <dbReference type="EMBL" id="PIT95527.1"/>
    </source>
</evidence>
<keyword evidence="1" id="KW-0808">Transferase</keyword>
<protein>
    <submittedName>
        <fullName evidence="4">3-deoxy-7-phosphoheptulonate synthase</fullName>
    </submittedName>
</protein>
<dbReference type="SUPFAM" id="SSF51569">
    <property type="entry name" value="Aldolase"/>
    <property type="match status" value="1"/>
</dbReference>
<dbReference type="PANTHER" id="PTHR43018:SF2">
    <property type="entry name" value="PHOSPHO-2-DEHYDRO-3-DEOXYHEPTONATE ALDOLASE"/>
    <property type="match status" value="1"/>
</dbReference>
<accession>A0A2M6WRU4</accession>
<dbReference type="NCBIfam" id="NF006421">
    <property type="entry name" value="PRK08673.1"/>
    <property type="match status" value="1"/>
</dbReference>
<dbReference type="NCBIfam" id="NF009239">
    <property type="entry name" value="PRK12595.1"/>
    <property type="match status" value="1"/>
</dbReference>
<reference evidence="5" key="1">
    <citation type="submission" date="2017-09" db="EMBL/GenBank/DDBJ databases">
        <title>Depth-based differentiation of microbial function through sediment-hosted aquifers and enrichment of novel symbionts in the deep terrestrial subsurface.</title>
        <authorList>
            <person name="Probst A.J."/>
            <person name="Ladd B."/>
            <person name="Jarett J.K."/>
            <person name="Geller-Mcgrath D.E."/>
            <person name="Sieber C.M.K."/>
            <person name="Emerson J.B."/>
            <person name="Anantharaman K."/>
            <person name="Thomas B.C."/>
            <person name="Malmstrom R."/>
            <person name="Stieglmeier M."/>
            <person name="Klingl A."/>
            <person name="Woyke T."/>
            <person name="Ryan C.M."/>
            <person name="Banfield J.F."/>
        </authorList>
    </citation>
    <scope>NUCLEOTIDE SEQUENCE [LARGE SCALE GENOMIC DNA]</scope>
</reference>
<dbReference type="InterPro" id="IPR006268">
    <property type="entry name" value="DAHP_syn_2"/>
</dbReference>
<gene>
    <name evidence="4" type="primary">aroF</name>
    <name evidence="4" type="ORF">COT96_00760</name>
</gene>
<dbReference type="InterPro" id="IPR013785">
    <property type="entry name" value="Aldolase_TIM"/>
</dbReference>
<dbReference type="InterPro" id="IPR006218">
    <property type="entry name" value="DAHP1/KDSA"/>
</dbReference>
<name>A0A2M6WRU4_9BACT</name>
<dbReference type="Gene3D" id="3.30.70.1140">
    <property type="entry name" value="Phospho-2-dehydro-3-deoxyheptonate aldolase, domain 1"/>
    <property type="match status" value="1"/>
</dbReference>
<evidence type="ECO:0000313" key="5">
    <source>
        <dbReference type="Proteomes" id="UP000228964"/>
    </source>
</evidence>
<dbReference type="GO" id="GO:0016740">
    <property type="term" value="F:transferase activity"/>
    <property type="evidence" value="ECO:0007669"/>
    <property type="project" value="UniProtKB-KW"/>
</dbReference>
<dbReference type="GO" id="GO:0016832">
    <property type="term" value="F:aldehyde-lyase activity"/>
    <property type="evidence" value="ECO:0007669"/>
    <property type="project" value="InterPro"/>
</dbReference>
<evidence type="ECO:0000256" key="1">
    <source>
        <dbReference type="ARBA" id="ARBA00022679"/>
    </source>
</evidence>
<dbReference type="Pfam" id="PF18152">
    <property type="entry name" value="DAHP_snth_FXD"/>
    <property type="match status" value="1"/>
</dbReference>
<dbReference type="Pfam" id="PF00793">
    <property type="entry name" value="DAHP_synth_1"/>
    <property type="match status" value="1"/>
</dbReference>
<feature type="domain" description="DAHP synthetase I/KDSA" evidence="2">
    <location>
        <begin position="96"/>
        <end position="337"/>
    </location>
</feature>
<organism evidence="4 5">
    <name type="scientific">Candidatus Falkowbacteria bacterium CG10_big_fil_rev_8_21_14_0_10_38_22</name>
    <dbReference type="NCBI Taxonomy" id="1974564"/>
    <lineage>
        <taxon>Bacteria</taxon>
        <taxon>Candidatus Falkowiibacteriota</taxon>
    </lineage>
</organism>
<dbReference type="NCBIfam" id="TIGR01361">
    <property type="entry name" value="DAHP_synth_Bsub"/>
    <property type="match status" value="1"/>
</dbReference>
<dbReference type="EMBL" id="PFAO01000017">
    <property type="protein sequence ID" value="PIT95527.1"/>
    <property type="molecule type" value="Genomic_DNA"/>
</dbReference>
<dbReference type="PANTHER" id="PTHR43018">
    <property type="entry name" value="PHOSPHO-2-DEHYDRO-3-DEOXYHEPTONATE ALDOLASE"/>
    <property type="match status" value="1"/>
</dbReference>